<dbReference type="InterPro" id="IPR010768">
    <property type="entry name" value="GATase1-like"/>
</dbReference>
<proteinExistence type="predicted"/>
<comment type="caution">
    <text evidence="2">The sequence shown here is derived from an EMBL/GenBank/DDBJ whole genome shotgun (WGS) entry which is preliminary data.</text>
</comment>
<dbReference type="PANTHER" id="PTHR37947">
    <property type="entry name" value="BLL2462 PROTEIN"/>
    <property type="match status" value="1"/>
</dbReference>
<sequence length="247" mass="26540">MPENNIVYLGDDSLKGAAAYLGGVLTQAGQSFSYVPTAQPADPALLEREGGLIILSDYPAENLKGGVQEKIAESVRQGASLLMIGGWESFYGVNGGYETGPISAILPVTCKKSDDRMNYCQGAIPWVEKEHPCLEGLPWHEPPVFCGFNETALVSGAELVLSARLLQIRGDKLSFAVKRYPLLAFRSVGKGKTCALTTDLAPHWVGGWVDWSWGEKRVSAQAKGGNAVEVGRSYAQFITQLAAYLSA</sequence>
<evidence type="ECO:0000313" key="2">
    <source>
        <dbReference type="EMBL" id="OGG03133.1"/>
    </source>
</evidence>
<feature type="domain" description="Putative glutamine amidotransferase" evidence="1">
    <location>
        <begin position="70"/>
        <end position="212"/>
    </location>
</feature>
<evidence type="ECO:0000313" key="3">
    <source>
        <dbReference type="Proteomes" id="UP000179129"/>
    </source>
</evidence>
<dbReference type="Proteomes" id="UP000179129">
    <property type="component" value="Unassembled WGS sequence"/>
</dbReference>
<organism evidence="2 3">
    <name type="scientific">Candidatus Glassbacteria bacterium RIFCSPLOWO2_12_FULL_58_11</name>
    <dbReference type="NCBI Taxonomy" id="1817867"/>
    <lineage>
        <taxon>Bacteria</taxon>
        <taxon>Candidatus Glassiibacteriota</taxon>
    </lineage>
</organism>
<dbReference type="SUPFAM" id="SSF52317">
    <property type="entry name" value="Class I glutamine amidotransferase-like"/>
    <property type="match status" value="1"/>
</dbReference>
<accession>A0A1F5YSS7</accession>
<evidence type="ECO:0000259" key="1">
    <source>
        <dbReference type="Pfam" id="PF07090"/>
    </source>
</evidence>
<protein>
    <recommendedName>
        <fullName evidence="1">Putative glutamine amidotransferase domain-containing protein</fullName>
    </recommendedName>
</protein>
<dbReference type="AlphaFoldDB" id="A0A1F5YSS7"/>
<reference evidence="2 3" key="1">
    <citation type="journal article" date="2016" name="Nat. Commun.">
        <title>Thousands of microbial genomes shed light on interconnected biogeochemical processes in an aquifer system.</title>
        <authorList>
            <person name="Anantharaman K."/>
            <person name="Brown C.T."/>
            <person name="Hug L.A."/>
            <person name="Sharon I."/>
            <person name="Castelle C.J."/>
            <person name="Probst A.J."/>
            <person name="Thomas B.C."/>
            <person name="Singh A."/>
            <person name="Wilkins M.J."/>
            <person name="Karaoz U."/>
            <person name="Brodie E.L."/>
            <person name="Williams K.H."/>
            <person name="Hubbard S.S."/>
            <person name="Banfield J.F."/>
        </authorList>
    </citation>
    <scope>NUCLEOTIDE SEQUENCE [LARGE SCALE GENOMIC DNA]</scope>
</reference>
<dbReference type="Gene3D" id="3.40.50.880">
    <property type="match status" value="1"/>
</dbReference>
<dbReference type="Pfam" id="PF07090">
    <property type="entry name" value="GATase1_like"/>
    <property type="match status" value="1"/>
</dbReference>
<name>A0A1F5YSS7_9BACT</name>
<dbReference type="EMBL" id="MFIX01000159">
    <property type="protein sequence ID" value="OGG03133.1"/>
    <property type="molecule type" value="Genomic_DNA"/>
</dbReference>
<dbReference type="InterPro" id="IPR029062">
    <property type="entry name" value="Class_I_gatase-like"/>
</dbReference>
<dbReference type="PANTHER" id="PTHR37947:SF1">
    <property type="entry name" value="BLL2462 PROTEIN"/>
    <property type="match status" value="1"/>
</dbReference>
<gene>
    <name evidence="2" type="ORF">A3F83_04130</name>
</gene>